<evidence type="ECO:0000313" key="2">
    <source>
        <dbReference type="Proteomes" id="UP000265489"/>
    </source>
</evidence>
<accession>A0A395WF42</accession>
<dbReference type="AlphaFoldDB" id="A0A395WF42"/>
<dbReference type="Proteomes" id="UP000265489">
    <property type="component" value="Unassembled WGS sequence"/>
</dbReference>
<name>A0A395WF42_9FIRM</name>
<sequence>MNEVEHAVIVTNITDGATKFWIKTDRLFDEKSNDLFMHKFIFVNKNDANWKRYIFVIYRFSTLSEYEKECIIEHIKSNCDIDGFELEKIVLK</sequence>
<comment type="caution">
    <text evidence="1">The sequence shown here is derived from an EMBL/GenBank/DDBJ whole genome shotgun (WGS) entry which is preliminary data.</text>
</comment>
<dbReference type="EMBL" id="QRYQ01000001">
    <property type="protein sequence ID" value="RGU94013.1"/>
    <property type="molecule type" value="Genomic_DNA"/>
</dbReference>
<reference evidence="1 2" key="1">
    <citation type="submission" date="2018-08" db="EMBL/GenBank/DDBJ databases">
        <title>A genome reference for cultivated species of the human gut microbiota.</title>
        <authorList>
            <person name="Zou Y."/>
            <person name="Xue W."/>
            <person name="Luo G."/>
        </authorList>
    </citation>
    <scope>NUCLEOTIDE SEQUENCE [LARGE SCALE GENOMIC DNA]</scope>
    <source>
        <strain evidence="1 2">AF15-20</strain>
    </source>
</reference>
<gene>
    <name evidence="1" type="ORF">DWW32_00430</name>
</gene>
<dbReference type="RefSeq" id="WP_118324205.1">
    <property type="nucleotide sequence ID" value="NZ_QRYQ01000001.1"/>
</dbReference>
<evidence type="ECO:0000313" key="1">
    <source>
        <dbReference type="EMBL" id="RGU94013.1"/>
    </source>
</evidence>
<proteinExistence type="predicted"/>
<organism evidence="1 2">
    <name type="scientific">Holdemanella biformis</name>
    <dbReference type="NCBI Taxonomy" id="1735"/>
    <lineage>
        <taxon>Bacteria</taxon>
        <taxon>Bacillati</taxon>
        <taxon>Bacillota</taxon>
        <taxon>Erysipelotrichia</taxon>
        <taxon>Erysipelotrichales</taxon>
        <taxon>Erysipelotrichaceae</taxon>
        <taxon>Holdemanella</taxon>
    </lineage>
</organism>
<protein>
    <submittedName>
        <fullName evidence="1">Uncharacterized protein</fullName>
    </submittedName>
</protein>